<evidence type="ECO:0000259" key="3">
    <source>
        <dbReference type="Pfam" id="PF00685"/>
    </source>
</evidence>
<dbReference type="RefSeq" id="WP_143380580.1">
    <property type="nucleotide sequence ID" value="NZ_CP041637.1"/>
</dbReference>
<dbReference type="EMBL" id="CP041637">
    <property type="protein sequence ID" value="QDO93678.1"/>
    <property type="molecule type" value="Genomic_DNA"/>
</dbReference>
<dbReference type="Proteomes" id="UP000319209">
    <property type="component" value="Chromosome"/>
</dbReference>
<dbReference type="Gene3D" id="3.40.50.300">
    <property type="entry name" value="P-loop containing nucleotide triphosphate hydrolases"/>
    <property type="match status" value="1"/>
</dbReference>
<evidence type="ECO:0000313" key="5">
    <source>
        <dbReference type="Proteomes" id="UP000319209"/>
    </source>
</evidence>
<comment type="similarity">
    <text evidence="1">Belongs to the sulfotransferase 1 family.</text>
</comment>
<dbReference type="OrthoDB" id="1437579at2"/>
<dbReference type="SUPFAM" id="SSF52540">
    <property type="entry name" value="P-loop containing nucleoside triphosphate hydrolases"/>
    <property type="match status" value="1"/>
</dbReference>
<dbReference type="PANTHER" id="PTHR11783">
    <property type="entry name" value="SULFOTRANSFERASE SULT"/>
    <property type="match status" value="1"/>
</dbReference>
<name>A0A516GQ73_9FLAO</name>
<sequence length="279" mass="32429">MKLINILNLLKNPKRYIGNLVDSKTNSVITKIIDDEFLEEIDTTKVDDVFIVGFPKSGNTWMQSLMAGVLYGIDTEFMPDKLAQEIVPDVHARKYYKRFGVINFFKTHHLPKPNYKKVIYLVRDGRDAMVSYYHFNKNLGVDVTLEEMVKYGKNVYPAKWVEHVNSWQKNPYNADILIIRYEDLLNQPLIELNKICSFVNIERSEELLNKVIVGNEIDKMRKRVKQTGGLGNKMWEGDKGVKFFRKGKSGSYKSEMPLELISYFNEESSSALKLFNYDV</sequence>
<accession>A0A516GQ73</accession>
<feature type="domain" description="Sulfotransferase" evidence="3">
    <location>
        <begin position="47"/>
        <end position="272"/>
    </location>
</feature>
<proteinExistence type="inferred from homology"/>
<evidence type="ECO:0000256" key="1">
    <source>
        <dbReference type="ARBA" id="ARBA00005771"/>
    </source>
</evidence>
<evidence type="ECO:0000313" key="4">
    <source>
        <dbReference type="EMBL" id="QDO93678.1"/>
    </source>
</evidence>
<dbReference type="InterPro" id="IPR027417">
    <property type="entry name" value="P-loop_NTPase"/>
</dbReference>
<keyword evidence="5" id="KW-1185">Reference proteome</keyword>
<evidence type="ECO:0000256" key="2">
    <source>
        <dbReference type="ARBA" id="ARBA00022679"/>
    </source>
</evidence>
<protein>
    <submittedName>
        <fullName evidence="4">Sulfotransferase domain-containing protein</fullName>
    </submittedName>
</protein>
<reference evidence="4 5" key="1">
    <citation type="submission" date="2019-07" db="EMBL/GenBank/DDBJ databases">
        <title>Genome sequencing for Formosa sp. PS13.</title>
        <authorList>
            <person name="Park S.-J."/>
        </authorList>
    </citation>
    <scope>NUCLEOTIDE SEQUENCE [LARGE SCALE GENOMIC DNA]</scope>
    <source>
        <strain evidence="4 5">PS13</strain>
    </source>
</reference>
<dbReference type="AlphaFoldDB" id="A0A516GQ73"/>
<dbReference type="GO" id="GO:0008146">
    <property type="term" value="F:sulfotransferase activity"/>
    <property type="evidence" value="ECO:0007669"/>
    <property type="project" value="InterPro"/>
</dbReference>
<dbReference type="InterPro" id="IPR000863">
    <property type="entry name" value="Sulfotransferase_dom"/>
</dbReference>
<dbReference type="Pfam" id="PF00685">
    <property type="entry name" value="Sulfotransfer_1"/>
    <property type="match status" value="1"/>
</dbReference>
<gene>
    <name evidence="4" type="ORF">FNB79_06710</name>
</gene>
<keyword evidence="2 4" id="KW-0808">Transferase</keyword>
<organism evidence="4 5">
    <name type="scientific">Formosa sediminum</name>
    <dbReference type="NCBI Taxonomy" id="2594004"/>
    <lineage>
        <taxon>Bacteria</taxon>
        <taxon>Pseudomonadati</taxon>
        <taxon>Bacteroidota</taxon>
        <taxon>Flavobacteriia</taxon>
        <taxon>Flavobacteriales</taxon>
        <taxon>Flavobacteriaceae</taxon>
        <taxon>Formosa</taxon>
    </lineage>
</organism>
<dbReference type="KEGG" id="fop:FNB79_06710"/>